<name>A0A4U6TJ67_SETVI</name>
<protein>
    <submittedName>
        <fullName evidence="1">Uncharacterized protein</fullName>
    </submittedName>
</protein>
<sequence length="31" mass="3511">MELSVYIIWSRKSGVYELPMRSVLDPPVSSA</sequence>
<evidence type="ECO:0000313" key="2">
    <source>
        <dbReference type="Proteomes" id="UP000298652"/>
    </source>
</evidence>
<dbReference type="AlphaFoldDB" id="A0A4U6TJ67"/>
<dbReference type="EMBL" id="CM016559">
    <property type="protein sequence ID" value="TKW00953.1"/>
    <property type="molecule type" value="Genomic_DNA"/>
</dbReference>
<evidence type="ECO:0000313" key="1">
    <source>
        <dbReference type="EMBL" id="TKW00953.1"/>
    </source>
</evidence>
<dbReference type="Gramene" id="TKW00953">
    <property type="protein sequence ID" value="TKW00953"/>
    <property type="gene ID" value="SEVIR_8G146966v2"/>
</dbReference>
<gene>
    <name evidence="1" type="ORF">SEVIR_8G146966v2</name>
</gene>
<accession>A0A4U6TJ67</accession>
<reference evidence="1" key="1">
    <citation type="submission" date="2019-03" db="EMBL/GenBank/DDBJ databases">
        <title>WGS assembly of Setaria viridis.</title>
        <authorList>
            <person name="Huang P."/>
            <person name="Jenkins J."/>
            <person name="Grimwood J."/>
            <person name="Barry K."/>
            <person name="Healey A."/>
            <person name="Mamidi S."/>
            <person name="Sreedasyam A."/>
            <person name="Shu S."/>
            <person name="Feldman M."/>
            <person name="Wu J."/>
            <person name="Yu Y."/>
            <person name="Chen C."/>
            <person name="Johnson J."/>
            <person name="Rokhsar D."/>
            <person name="Baxter I."/>
            <person name="Schmutz J."/>
            <person name="Brutnell T."/>
            <person name="Kellogg E."/>
        </authorList>
    </citation>
    <scope>NUCLEOTIDE SEQUENCE [LARGE SCALE GENOMIC DNA]</scope>
</reference>
<proteinExistence type="predicted"/>
<organism evidence="1 2">
    <name type="scientific">Setaria viridis</name>
    <name type="common">Green bristlegrass</name>
    <name type="synonym">Setaria italica subsp. viridis</name>
    <dbReference type="NCBI Taxonomy" id="4556"/>
    <lineage>
        <taxon>Eukaryota</taxon>
        <taxon>Viridiplantae</taxon>
        <taxon>Streptophyta</taxon>
        <taxon>Embryophyta</taxon>
        <taxon>Tracheophyta</taxon>
        <taxon>Spermatophyta</taxon>
        <taxon>Magnoliopsida</taxon>
        <taxon>Liliopsida</taxon>
        <taxon>Poales</taxon>
        <taxon>Poaceae</taxon>
        <taxon>PACMAD clade</taxon>
        <taxon>Panicoideae</taxon>
        <taxon>Panicodae</taxon>
        <taxon>Paniceae</taxon>
        <taxon>Cenchrinae</taxon>
        <taxon>Setaria</taxon>
    </lineage>
</organism>
<keyword evidence="2" id="KW-1185">Reference proteome</keyword>
<dbReference type="Proteomes" id="UP000298652">
    <property type="component" value="Chromosome 8"/>
</dbReference>